<sequence>MAVIGFNKGGDVFWHCGGSIISENFILTAAHCLESPDNGPATKVRAGLINLSTPDDAMQERNIVERIKHPDYKGSVRYHDIALFKLDRPLELNPRVRPACLEASTQISGKSAIASGFGKTSYESDIGSNELMKVQLNYISEDDCKKSYTDDLGSRQMPQGLISSLLCAGIMEGGKDTCQGDSGGPLQRVLAEPYCMYSIVGVTSFGKFCAFKFMPAVYTKVSSYIDWIENTVWP</sequence>
<dbReference type="AlphaFoldDB" id="A0A026W9Q2"/>
<keyword evidence="2" id="KW-1015">Disulfide bond</keyword>
<dbReference type="PRINTS" id="PR00722">
    <property type="entry name" value="CHYMOTRYPSIN"/>
</dbReference>
<dbReference type="GO" id="GO:0004252">
    <property type="term" value="F:serine-type endopeptidase activity"/>
    <property type="evidence" value="ECO:0007669"/>
    <property type="project" value="InterPro"/>
</dbReference>
<comment type="similarity">
    <text evidence="4">Belongs to the peptidase S1 family. CLIP subfamily.</text>
</comment>
<dbReference type="FunFam" id="2.40.10.10:FF:000002">
    <property type="entry name" value="Transmembrane protease serine"/>
    <property type="match status" value="1"/>
</dbReference>
<proteinExistence type="inferred from homology"/>
<dbReference type="InterPro" id="IPR001254">
    <property type="entry name" value="Trypsin_dom"/>
</dbReference>
<dbReference type="InterPro" id="IPR033116">
    <property type="entry name" value="TRYPSIN_SER"/>
</dbReference>
<reference evidence="7 8" key="1">
    <citation type="journal article" date="2014" name="Curr. Biol.">
        <title>The genome of the clonal raider ant Cerapachys biroi.</title>
        <authorList>
            <person name="Oxley P.R."/>
            <person name="Ji L."/>
            <person name="Fetter-Pruneda I."/>
            <person name="McKenzie S.K."/>
            <person name="Li C."/>
            <person name="Hu H."/>
            <person name="Zhang G."/>
            <person name="Kronauer D.J."/>
        </authorList>
    </citation>
    <scope>NUCLEOTIDE SEQUENCE [LARGE SCALE GENOMIC DNA]</scope>
</reference>
<dbReference type="InterPro" id="IPR043504">
    <property type="entry name" value="Peptidase_S1_PA_chymotrypsin"/>
</dbReference>
<dbReference type="PROSITE" id="PS00134">
    <property type="entry name" value="TRYPSIN_HIS"/>
    <property type="match status" value="1"/>
</dbReference>
<dbReference type="EMBL" id="KK107321">
    <property type="protein sequence ID" value="EZA52683.1"/>
    <property type="molecule type" value="Genomic_DNA"/>
</dbReference>
<dbReference type="PROSITE" id="PS00135">
    <property type="entry name" value="TRYPSIN_SER"/>
    <property type="match status" value="1"/>
</dbReference>
<dbReference type="PANTHER" id="PTHR24258:SF136">
    <property type="entry name" value="GH06673P-RELATED"/>
    <property type="match status" value="1"/>
</dbReference>
<keyword evidence="5" id="KW-0720">Serine protease</keyword>
<evidence type="ECO:0000256" key="2">
    <source>
        <dbReference type="ARBA" id="ARBA00023157"/>
    </source>
</evidence>
<keyword evidence="1" id="KW-0732">Signal</keyword>
<dbReference type="Gene3D" id="2.40.10.10">
    <property type="entry name" value="Trypsin-like serine proteases"/>
    <property type="match status" value="2"/>
</dbReference>
<dbReference type="FunFam" id="2.40.10.10:FF:000028">
    <property type="entry name" value="Serine protease easter"/>
    <property type="match status" value="1"/>
</dbReference>
<gene>
    <name evidence="7" type="ORF">X777_07064</name>
</gene>
<dbReference type="OrthoDB" id="6339452at2759"/>
<dbReference type="SUPFAM" id="SSF50494">
    <property type="entry name" value="Trypsin-like serine proteases"/>
    <property type="match status" value="1"/>
</dbReference>
<dbReference type="SMART" id="SM00020">
    <property type="entry name" value="Tryp_SPc"/>
    <property type="match status" value="1"/>
</dbReference>
<evidence type="ECO:0000259" key="6">
    <source>
        <dbReference type="PROSITE" id="PS50240"/>
    </source>
</evidence>
<dbReference type="OMA" id="LAEPYCM"/>
<evidence type="ECO:0000256" key="1">
    <source>
        <dbReference type="ARBA" id="ARBA00022729"/>
    </source>
</evidence>
<dbReference type="InterPro" id="IPR001314">
    <property type="entry name" value="Peptidase_S1A"/>
</dbReference>
<name>A0A026W9Q2_OOCBI</name>
<dbReference type="PANTHER" id="PTHR24258">
    <property type="entry name" value="SERINE PROTEASE-RELATED"/>
    <property type="match status" value="1"/>
</dbReference>
<evidence type="ECO:0000313" key="7">
    <source>
        <dbReference type="EMBL" id="EZA52683.1"/>
    </source>
</evidence>
<protein>
    <submittedName>
        <fullName evidence="7">Serine protease snake</fullName>
    </submittedName>
</protein>
<feature type="domain" description="Peptidase S1" evidence="6">
    <location>
        <begin position="1"/>
        <end position="233"/>
    </location>
</feature>
<dbReference type="Pfam" id="PF00089">
    <property type="entry name" value="Trypsin"/>
    <property type="match status" value="1"/>
</dbReference>
<keyword evidence="8" id="KW-1185">Reference proteome</keyword>
<keyword evidence="5 7" id="KW-0645">Protease</keyword>
<dbReference type="Proteomes" id="UP000053097">
    <property type="component" value="Unassembled WGS sequence"/>
</dbReference>
<dbReference type="InterPro" id="IPR018114">
    <property type="entry name" value="TRYPSIN_HIS"/>
</dbReference>
<evidence type="ECO:0000256" key="3">
    <source>
        <dbReference type="ARBA" id="ARBA00023180"/>
    </source>
</evidence>
<dbReference type="PROSITE" id="PS50240">
    <property type="entry name" value="TRYPSIN_DOM"/>
    <property type="match status" value="1"/>
</dbReference>
<evidence type="ECO:0000256" key="4">
    <source>
        <dbReference type="ARBA" id="ARBA00024195"/>
    </source>
</evidence>
<keyword evidence="5" id="KW-0378">Hydrolase</keyword>
<evidence type="ECO:0000313" key="8">
    <source>
        <dbReference type="Proteomes" id="UP000053097"/>
    </source>
</evidence>
<keyword evidence="3" id="KW-0325">Glycoprotein</keyword>
<dbReference type="GO" id="GO:0006508">
    <property type="term" value="P:proteolysis"/>
    <property type="evidence" value="ECO:0007669"/>
    <property type="project" value="UniProtKB-KW"/>
</dbReference>
<dbReference type="CDD" id="cd00190">
    <property type="entry name" value="Tryp_SPc"/>
    <property type="match status" value="1"/>
</dbReference>
<evidence type="ECO:0000256" key="5">
    <source>
        <dbReference type="RuleBase" id="RU363034"/>
    </source>
</evidence>
<accession>A0A026W9Q2</accession>
<dbReference type="InterPro" id="IPR009003">
    <property type="entry name" value="Peptidase_S1_PA"/>
</dbReference>
<organism evidence="7 8">
    <name type="scientific">Ooceraea biroi</name>
    <name type="common">Clonal raider ant</name>
    <name type="synonym">Cerapachys biroi</name>
    <dbReference type="NCBI Taxonomy" id="2015173"/>
    <lineage>
        <taxon>Eukaryota</taxon>
        <taxon>Metazoa</taxon>
        <taxon>Ecdysozoa</taxon>
        <taxon>Arthropoda</taxon>
        <taxon>Hexapoda</taxon>
        <taxon>Insecta</taxon>
        <taxon>Pterygota</taxon>
        <taxon>Neoptera</taxon>
        <taxon>Endopterygota</taxon>
        <taxon>Hymenoptera</taxon>
        <taxon>Apocrita</taxon>
        <taxon>Aculeata</taxon>
        <taxon>Formicoidea</taxon>
        <taxon>Formicidae</taxon>
        <taxon>Dorylinae</taxon>
        <taxon>Ooceraea</taxon>
    </lineage>
</organism>